<evidence type="ECO:0000313" key="3">
    <source>
        <dbReference type="EMBL" id="MPY09803.1"/>
    </source>
</evidence>
<comment type="caution">
    <text evidence="3">The sequence shown here is derived from an EMBL/GenBank/DDBJ whole genome shotgun (WGS) entry which is preliminary data.</text>
</comment>
<organism evidence="3 4">
    <name type="scientific">Arthrobacter bussei</name>
    <dbReference type="NCBI Taxonomy" id="2594179"/>
    <lineage>
        <taxon>Bacteria</taxon>
        <taxon>Bacillati</taxon>
        <taxon>Actinomycetota</taxon>
        <taxon>Actinomycetes</taxon>
        <taxon>Micrococcales</taxon>
        <taxon>Micrococcaceae</taxon>
        <taxon>Arthrobacter</taxon>
    </lineage>
</organism>
<keyword evidence="4" id="KW-1185">Reference proteome</keyword>
<evidence type="ECO:0000313" key="4">
    <source>
        <dbReference type="Proteomes" id="UP000326464"/>
    </source>
</evidence>
<dbReference type="InterPro" id="IPR005183">
    <property type="entry name" value="DUF305_CopM-like"/>
</dbReference>
<feature type="region of interest" description="Disordered" evidence="1">
    <location>
        <begin position="1"/>
        <end position="37"/>
    </location>
</feature>
<protein>
    <submittedName>
        <fullName evidence="3">DUF305 domain-containing protein</fullName>
    </submittedName>
</protein>
<gene>
    <name evidence="3" type="ORF">FNH21_03560</name>
</gene>
<dbReference type="AlphaFoldDB" id="A0A7X1TMP9"/>
<sequence length="196" mass="20433">MEGMDMGQESSPAAAPTARSGTAASSGASDGPSAEHNGADVMFAQMMIPHHLQAVEMSGMILAKDGIDPQVTGLATTIRNAQGPEAETMTGWLDAWGEPLDPEDGMEGHDVGDMGGSATMNGMMSEDRMAELASAEGPDASCLFLESMTAHHEGAIGMAQNQIDDGRNPEALELTATIVKTQQAEIDEMEQLLAAR</sequence>
<reference evidence="4" key="1">
    <citation type="submission" date="2019-07" db="EMBL/GenBank/DDBJ databases">
        <title>Arthrobacter KR32 sp. nov., isolated from mountain cheese made of cows milk.</title>
        <authorList>
            <person name="Flegler A."/>
        </authorList>
    </citation>
    <scope>NUCLEOTIDE SEQUENCE [LARGE SCALE GENOMIC DNA]</scope>
    <source>
        <strain evidence="4">KR32</strain>
    </source>
</reference>
<evidence type="ECO:0000259" key="2">
    <source>
        <dbReference type="Pfam" id="PF03713"/>
    </source>
</evidence>
<dbReference type="EMBL" id="VJXX01000001">
    <property type="protein sequence ID" value="MPY09803.1"/>
    <property type="molecule type" value="Genomic_DNA"/>
</dbReference>
<dbReference type="Proteomes" id="UP000326464">
    <property type="component" value="Unassembled WGS sequence"/>
</dbReference>
<name>A0A7X1TMP9_9MICC</name>
<feature type="domain" description="DUF305" evidence="2">
    <location>
        <begin position="40"/>
        <end position="193"/>
    </location>
</feature>
<dbReference type="PANTHER" id="PTHR36933">
    <property type="entry name" value="SLL0788 PROTEIN"/>
    <property type="match status" value="1"/>
</dbReference>
<proteinExistence type="predicted"/>
<dbReference type="PANTHER" id="PTHR36933:SF1">
    <property type="entry name" value="SLL0788 PROTEIN"/>
    <property type="match status" value="1"/>
</dbReference>
<dbReference type="InterPro" id="IPR012347">
    <property type="entry name" value="Ferritin-like"/>
</dbReference>
<evidence type="ECO:0000256" key="1">
    <source>
        <dbReference type="SAM" id="MobiDB-lite"/>
    </source>
</evidence>
<feature type="compositionally biased region" description="Low complexity" evidence="1">
    <location>
        <begin position="10"/>
        <end position="34"/>
    </location>
</feature>
<dbReference type="Gene3D" id="1.20.1260.10">
    <property type="match status" value="1"/>
</dbReference>
<dbReference type="Pfam" id="PF03713">
    <property type="entry name" value="DUF305"/>
    <property type="match status" value="1"/>
</dbReference>
<dbReference type="OrthoDB" id="26872at2"/>
<accession>A0A7X1TMP9</accession>